<dbReference type="GO" id="GO:0009977">
    <property type="term" value="F:proton motive force dependent protein transmembrane transporter activity"/>
    <property type="evidence" value="ECO:0007669"/>
    <property type="project" value="TreeGrafter"/>
</dbReference>
<keyword evidence="4 5" id="KW-0472">Membrane</keyword>
<dbReference type="AlphaFoldDB" id="A0A2A4GV38"/>
<evidence type="ECO:0000256" key="3">
    <source>
        <dbReference type="ARBA" id="ARBA00022989"/>
    </source>
</evidence>
<comment type="similarity">
    <text evidence="5">Belongs to the TatC family.</text>
</comment>
<dbReference type="PRINTS" id="PR01840">
    <property type="entry name" value="TATCFAMILY"/>
</dbReference>
<dbReference type="HAMAP" id="MF_00902">
    <property type="entry name" value="TatC"/>
    <property type="match status" value="1"/>
</dbReference>
<feature type="transmembrane region" description="Helical" evidence="5">
    <location>
        <begin position="144"/>
        <end position="166"/>
    </location>
</feature>
<evidence type="ECO:0000313" key="7">
    <source>
        <dbReference type="Proteomes" id="UP000218335"/>
    </source>
</evidence>
<comment type="subunit">
    <text evidence="5">Forms a complex with TatA.</text>
</comment>
<dbReference type="GO" id="GO:0043953">
    <property type="term" value="P:protein transport by the Tat complex"/>
    <property type="evidence" value="ECO:0007669"/>
    <property type="project" value="UniProtKB-UniRule"/>
</dbReference>
<comment type="function">
    <text evidence="5">Part of the twin-arginine translocation (Tat) system that transports large folded proteins containing a characteristic twin-arginine motif in their signal peptide across membranes.</text>
</comment>
<feature type="transmembrane region" description="Helical" evidence="5">
    <location>
        <begin position="12"/>
        <end position="31"/>
    </location>
</feature>
<evidence type="ECO:0000256" key="1">
    <source>
        <dbReference type="ARBA" id="ARBA00004141"/>
    </source>
</evidence>
<dbReference type="GO" id="GO:0033281">
    <property type="term" value="C:TAT protein transport complex"/>
    <property type="evidence" value="ECO:0007669"/>
    <property type="project" value="UniProtKB-UniRule"/>
</dbReference>
<dbReference type="NCBIfam" id="TIGR00945">
    <property type="entry name" value="tatC"/>
    <property type="match status" value="1"/>
</dbReference>
<keyword evidence="2 5" id="KW-0812">Transmembrane</keyword>
<keyword evidence="3 5" id="KW-1133">Transmembrane helix</keyword>
<comment type="subcellular location">
    <subcellularLocation>
        <location evidence="5">Cell membrane</location>
        <topology evidence="5">Multi-pass membrane protein</topology>
    </subcellularLocation>
    <subcellularLocation>
        <location evidence="1">Membrane</location>
        <topology evidence="1">Multi-pass membrane protein</topology>
    </subcellularLocation>
</comment>
<keyword evidence="5" id="KW-0653">Protein transport</keyword>
<keyword evidence="5" id="KW-0811">Translocation</keyword>
<keyword evidence="5" id="KW-1003">Cell membrane</keyword>
<reference evidence="6 7" key="1">
    <citation type="journal article" date="2017" name="PLoS ONE">
        <title>Development of a real-time PCR for detection of Staphylococcus pseudintermedius using a novel automated comparison of whole-genome sequences.</title>
        <authorList>
            <person name="Verstappen K.M."/>
            <person name="Huijbregts L."/>
            <person name="Spaninks M."/>
            <person name="Wagenaar J.A."/>
            <person name="Fluit A.C."/>
            <person name="Duim B."/>
        </authorList>
    </citation>
    <scope>NUCLEOTIDE SEQUENCE [LARGE SCALE GENOMIC DNA]</scope>
    <source>
        <strain evidence="6 7">215070706401-1</strain>
    </source>
</reference>
<dbReference type="EMBL" id="MWUU01000014">
    <property type="protein sequence ID" value="PCF54316.1"/>
    <property type="molecule type" value="Genomic_DNA"/>
</dbReference>
<evidence type="ECO:0000256" key="5">
    <source>
        <dbReference type="HAMAP-Rule" id="MF_00902"/>
    </source>
</evidence>
<keyword evidence="5" id="KW-0813">Transport</keyword>
<evidence type="ECO:0000256" key="4">
    <source>
        <dbReference type="ARBA" id="ARBA00023136"/>
    </source>
</evidence>
<evidence type="ECO:0000256" key="2">
    <source>
        <dbReference type="ARBA" id="ARBA00022692"/>
    </source>
</evidence>
<protein>
    <recommendedName>
        <fullName evidence="5">Sec-independent protein translocase protein TatC</fullName>
    </recommendedName>
</protein>
<proteinExistence type="inferred from homology"/>
<dbReference type="GO" id="GO:0065002">
    <property type="term" value="P:intracellular protein transmembrane transport"/>
    <property type="evidence" value="ECO:0007669"/>
    <property type="project" value="TreeGrafter"/>
</dbReference>
<dbReference type="Pfam" id="PF00902">
    <property type="entry name" value="TatC"/>
    <property type="match status" value="1"/>
</dbReference>
<feature type="transmembrane region" description="Helical" evidence="5">
    <location>
        <begin position="89"/>
        <end position="116"/>
    </location>
</feature>
<dbReference type="PANTHER" id="PTHR30371">
    <property type="entry name" value="SEC-INDEPENDENT PROTEIN TRANSLOCASE PROTEIN TATC"/>
    <property type="match status" value="1"/>
</dbReference>
<sequence>MRARLIKIGMTFGLVLIVVYISSHWWIQPFIHAIAQNGVQLHAFSFTETIQIYIMIILFCTLCIVSPVLFYQLWAFIAPGLKDIERQFVYKYSLISVLLFLTGIALAYWLIFPLIIQFSFNLSQLMSIDPVIGFKQYLTELLRWLLFFGVIFQLPILFIGLAKFELIDATMLRPYRKYVYFGCFVLASLIAPPDLMLNILLSLPLILLFELSMFIIRFTKPYH</sequence>
<organism evidence="6 7">
    <name type="scientific">Staphylococcus delphini</name>
    <dbReference type="NCBI Taxonomy" id="53344"/>
    <lineage>
        <taxon>Bacteria</taxon>
        <taxon>Bacillati</taxon>
        <taxon>Bacillota</taxon>
        <taxon>Bacilli</taxon>
        <taxon>Bacillales</taxon>
        <taxon>Staphylococcaceae</taxon>
        <taxon>Staphylococcus</taxon>
        <taxon>Staphylococcus intermedius group</taxon>
    </lineage>
</organism>
<dbReference type="Proteomes" id="UP000218335">
    <property type="component" value="Unassembled WGS sequence"/>
</dbReference>
<accession>A0A2A4GV38</accession>
<name>A0A2A4GV38_9STAP</name>
<dbReference type="InterPro" id="IPR002033">
    <property type="entry name" value="TatC"/>
</dbReference>
<feature type="transmembrane region" description="Helical" evidence="5">
    <location>
        <begin position="51"/>
        <end position="77"/>
    </location>
</feature>
<comment type="caution">
    <text evidence="6">The sequence shown here is derived from an EMBL/GenBank/DDBJ whole genome shotgun (WGS) entry which is preliminary data.</text>
</comment>
<dbReference type="PANTHER" id="PTHR30371:SF0">
    <property type="entry name" value="SEC-INDEPENDENT PROTEIN TRANSLOCASE PROTEIN TATC, CHLOROPLASTIC-RELATED"/>
    <property type="match status" value="1"/>
</dbReference>
<evidence type="ECO:0000313" key="6">
    <source>
        <dbReference type="EMBL" id="PCF54316.1"/>
    </source>
</evidence>
<feature type="transmembrane region" description="Helical" evidence="5">
    <location>
        <begin position="178"/>
        <end position="193"/>
    </location>
</feature>
<feature type="transmembrane region" description="Helical" evidence="5">
    <location>
        <begin position="199"/>
        <end position="218"/>
    </location>
</feature>
<gene>
    <name evidence="5" type="primary">tatC</name>
    <name evidence="6" type="ORF">B5C08_10010</name>
</gene>